<keyword evidence="8" id="KW-0915">Sodium</keyword>
<evidence type="ECO:0000256" key="4">
    <source>
        <dbReference type="ARBA" id="ARBA00022475"/>
    </source>
</evidence>
<dbReference type="GO" id="GO:0015293">
    <property type="term" value="F:symporter activity"/>
    <property type="evidence" value="ECO:0007669"/>
    <property type="project" value="UniProtKB-KW"/>
</dbReference>
<evidence type="ECO:0000256" key="14">
    <source>
        <dbReference type="SAM" id="Phobius"/>
    </source>
</evidence>
<evidence type="ECO:0000256" key="3">
    <source>
        <dbReference type="ARBA" id="ARBA00022448"/>
    </source>
</evidence>
<evidence type="ECO:0000256" key="8">
    <source>
        <dbReference type="ARBA" id="ARBA00023053"/>
    </source>
</evidence>
<dbReference type="Proteomes" id="UP000034207">
    <property type="component" value="Unassembled WGS sequence"/>
</dbReference>
<dbReference type="PANTHER" id="PTHR48086:SF3">
    <property type="entry name" value="SODIUM_PROLINE SYMPORTER"/>
    <property type="match status" value="1"/>
</dbReference>
<evidence type="ECO:0000256" key="12">
    <source>
        <dbReference type="ARBA" id="ARBA00033708"/>
    </source>
</evidence>
<feature type="transmembrane region" description="Helical" evidence="14">
    <location>
        <begin position="21"/>
        <end position="42"/>
    </location>
</feature>
<dbReference type="EMBL" id="LBVV01000025">
    <property type="protein sequence ID" value="KKQ93172.1"/>
    <property type="molecule type" value="Genomic_DNA"/>
</dbReference>
<feature type="transmembrane region" description="Helical" evidence="14">
    <location>
        <begin position="374"/>
        <end position="394"/>
    </location>
</feature>
<accession>A0A0G0LQ48</accession>
<name>A0A0G0LQ48_UNCC2</name>
<evidence type="ECO:0000256" key="9">
    <source>
        <dbReference type="ARBA" id="ARBA00023065"/>
    </source>
</evidence>
<dbReference type="Pfam" id="PF00474">
    <property type="entry name" value="SSF"/>
    <property type="match status" value="1"/>
</dbReference>
<dbReference type="GO" id="GO:0006814">
    <property type="term" value="P:sodium ion transport"/>
    <property type="evidence" value="ECO:0007669"/>
    <property type="project" value="UniProtKB-KW"/>
</dbReference>
<evidence type="ECO:0000256" key="11">
    <source>
        <dbReference type="ARBA" id="ARBA00023201"/>
    </source>
</evidence>
<gene>
    <name evidence="15" type="ORF">UT18_C0025G0004</name>
</gene>
<dbReference type="PANTHER" id="PTHR48086">
    <property type="entry name" value="SODIUM/PROLINE SYMPORTER-RELATED"/>
    <property type="match status" value="1"/>
</dbReference>
<evidence type="ECO:0000313" key="16">
    <source>
        <dbReference type="Proteomes" id="UP000034207"/>
    </source>
</evidence>
<evidence type="ECO:0000256" key="10">
    <source>
        <dbReference type="ARBA" id="ARBA00023136"/>
    </source>
</evidence>
<evidence type="ECO:0000256" key="1">
    <source>
        <dbReference type="ARBA" id="ARBA00004651"/>
    </source>
</evidence>
<feature type="transmembrane region" description="Helical" evidence="14">
    <location>
        <begin position="406"/>
        <end position="425"/>
    </location>
</feature>
<dbReference type="InterPro" id="IPR001734">
    <property type="entry name" value="Na/solute_symporter"/>
</dbReference>
<keyword evidence="9" id="KW-0406">Ion transport</keyword>
<protein>
    <recommendedName>
        <fullName evidence="17">Na+/solute symporter</fullName>
    </recommendedName>
</protein>
<evidence type="ECO:0000256" key="7">
    <source>
        <dbReference type="ARBA" id="ARBA00022989"/>
    </source>
</evidence>
<organism evidence="15 16">
    <name type="scientific">candidate division CPR2 bacterium GW2011_GWC2_39_10</name>
    <dbReference type="NCBI Taxonomy" id="1618345"/>
    <lineage>
        <taxon>Bacteria</taxon>
        <taxon>Bacteria division CPR2</taxon>
    </lineage>
</organism>
<feature type="transmembrane region" description="Helical" evidence="14">
    <location>
        <begin position="431"/>
        <end position="452"/>
    </location>
</feature>
<proteinExistence type="inferred from homology"/>
<reference evidence="15 16" key="1">
    <citation type="journal article" date="2015" name="Nature">
        <title>rRNA introns, odd ribosomes, and small enigmatic genomes across a large radiation of phyla.</title>
        <authorList>
            <person name="Brown C.T."/>
            <person name="Hug L.A."/>
            <person name="Thomas B.C."/>
            <person name="Sharon I."/>
            <person name="Castelle C.J."/>
            <person name="Singh A."/>
            <person name="Wilkins M.J."/>
            <person name="Williams K.H."/>
            <person name="Banfield J.F."/>
        </authorList>
    </citation>
    <scope>NUCLEOTIDE SEQUENCE [LARGE SCALE GENOMIC DNA]</scope>
</reference>
<sequence length="458" mass="48751">MITRLSGVLDGFFLAKRGLGRVSIINLLLSSSFGINALFYAAWLGYVIGAWALLIQAAWSVSFLLLIPHSKKFRGINSLHDFLGQRYGNATRVVASICSLIGIVYLVGWEVGIGKSAIKSLAVMPNGLLHNNSGFLAEIVIAVIVAITLIYTIIGGLRSNVKVDTFLNLVKVVLVSGMVGLLIINLNHLGSEKLASALFPSFGIMQGKLGLWGLATNILFNLSWQFVDNSSWISIIAGTGTNEEGETHRNLLYSSVVIFATIGVLGTILGATVSILPNINPENILTQAVMTLPLSELFLSVGMVVLIAACIMSLVDGMLITCSLTLIADVLPSWQRVSRLSSGTSLMLAKAAMLIVAVLSVWGIGFVIKLSGTSLFDFVYIVVISQLALIGPVVGGMLTKSNSKHMWLAIFVGLAVGFGSTTYGVMTDRSFLIDGAGTFTILASLIAAGFIATSRFDR</sequence>
<keyword evidence="5 14" id="KW-0812">Transmembrane</keyword>
<keyword evidence="4" id="KW-1003">Cell membrane</keyword>
<evidence type="ECO:0000313" key="15">
    <source>
        <dbReference type="EMBL" id="KKQ93172.1"/>
    </source>
</evidence>
<feature type="transmembrane region" description="Helical" evidence="14">
    <location>
        <begin position="48"/>
        <end position="67"/>
    </location>
</feature>
<feature type="transmembrane region" description="Helical" evidence="14">
    <location>
        <begin position="209"/>
        <end position="227"/>
    </location>
</feature>
<evidence type="ECO:0000256" key="6">
    <source>
        <dbReference type="ARBA" id="ARBA00022847"/>
    </source>
</evidence>
<dbReference type="PROSITE" id="PS50283">
    <property type="entry name" value="NA_SOLUT_SYMP_3"/>
    <property type="match status" value="1"/>
</dbReference>
<evidence type="ECO:0000256" key="13">
    <source>
        <dbReference type="RuleBase" id="RU362091"/>
    </source>
</evidence>
<evidence type="ECO:0008006" key="17">
    <source>
        <dbReference type="Google" id="ProtNLM"/>
    </source>
</evidence>
<feature type="transmembrane region" description="Helical" evidence="14">
    <location>
        <begin position="133"/>
        <end position="154"/>
    </location>
</feature>
<dbReference type="Gene3D" id="1.20.1730.10">
    <property type="entry name" value="Sodium/glucose cotransporter"/>
    <property type="match status" value="1"/>
</dbReference>
<keyword evidence="10 14" id="KW-0472">Membrane</keyword>
<dbReference type="STRING" id="1618345.UT18_C0025G0004"/>
<comment type="similarity">
    <text evidence="2 13">Belongs to the sodium:solute symporter (SSF) (TC 2.A.21) family.</text>
</comment>
<evidence type="ECO:0000256" key="2">
    <source>
        <dbReference type="ARBA" id="ARBA00006434"/>
    </source>
</evidence>
<keyword evidence="6" id="KW-0769">Symport</keyword>
<dbReference type="GO" id="GO:0005886">
    <property type="term" value="C:plasma membrane"/>
    <property type="evidence" value="ECO:0007669"/>
    <property type="project" value="UniProtKB-SubCell"/>
</dbReference>
<dbReference type="InterPro" id="IPR050277">
    <property type="entry name" value="Sodium:Solute_Symporter"/>
</dbReference>
<keyword evidence="11" id="KW-0739">Sodium transport</keyword>
<comment type="caution">
    <text evidence="15">The sequence shown here is derived from an EMBL/GenBank/DDBJ whole genome shotgun (WGS) entry which is preliminary data.</text>
</comment>
<dbReference type="InterPro" id="IPR038377">
    <property type="entry name" value="Na/Glc_symporter_sf"/>
</dbReference>
<evidence type="ECO:0000256" key="5">
    <source>
        <dbReference type="ARBA" id="ARBA00022692"/>
    </source>
</evidence>
<comment type="subcellular location">
    <subcellularLocation>
        <location evidence="1">Cell membrane</location>
        <topology evidence="1">Multi-pass membrane protein</topology>
    </subcellularLocation>
</comment>
<keyword evidence="3" id="KW-0813">Transport</keyword>
<comment type="catalytic activity">
    <reaction evidence="12">
        <text>L-proline(in) + Na(+)(in) = L-proline(out) + Na(+)(out)</text>
        <dbReference type="Rhea" id="RHEA:28967"/>
        <dbReference type="ChEBI" id="CHEBI:29101"/>
        <dbReference type="ChEBI" id="CHEBI:60039"/>
    </reaction>
</comment>
<feature type="transmembrane region" description="Helical" evidence="14">
    <location>
        <begin position="297"/>
        <end position="327"/>
    </location>
</feature>
<feature type="transmembrane region" description="Helical" evidence="14">
    <location>
        <begin position="93"/>
        <end position="113"/>
    </location>
</feature>
<feature type="transmembrane region" description="Helical" evidence="14">
    <location>
        <begin position="251"/>
        <end position="277"/>
    </location>
</feature>
<feature type="transmembrane region" description="Helical" evidence="14">
    <location>
        <begin position="348"/>
        <end position="368"/>
    </location>
</feature>
<feature type="transmembrane region" description="Helical" evidence="14">
    <location>
        <begin position="166"/>
        <end position="189"/>
    </location>
</feature>
<keyword evidence="7 14" id="KW-1133">Transmembrane helix</keyword>
<dbReference type="AlphaFoldDB" id="A0A0G0LQ48"/>